<dbReference type="Proteomes" id="UP001419268">
    <property type="component" value="Unassembled WGS sequence"/>
</dbReference>
<feature type="region of interest" description="Disordered" evidence="1">
    <location>
        <begin position="74"/>
        <end position="168"/>
    </location>
</feature>
<reference evidence="2 3" key="1">
    <citation type="submission" date="2024-01" db="EMBL/GenBank/DDBJ databases">
        <title>Genome assemblies of Stephania.</title>
        <authorList>
            <person name="Yang L."/>
        </authorList>
    </citation>
    <scope>NUCLEOTIDE SEQUENCE [LARGE SCALE GENOMIC DNA]</scope>
    <source>
        <strain evidence="2">JXDWG</strain>
        <tissue evidence="2">Leaf</tissue>
    </source>
</reference>
<evidence type="ECO:0000313" key="3">
    <source>
        <dbReference type="Proteomes" id="UP001419268"/>
    </source>
</evidence>
<gene>
    <name evidence="2" type="ORF">Scep_026306</name>
</gene>
<evidence type="ECO:0000313" key="2">
    <source>
        <dbReference type="EMBL" id="KAK9094837.1"/>
    </source>
</evidence>
<comment type="caution">
    <text evidence="2">The sequence shown here is derived from an EMBL/GenBank/DDBJ whole genome shotgun (WGS) entry which is preliminary data.</text>
</comment>
<evidence type="ECO:0000256" key="1">
    <source>
        <dbReference type="SAM" id="MobiDB-lite"/>
    </source>
</evidence>
<feature type="compositionally biased region" description="Basic residues" evidence="1">
    <location>
        <begin position="90"/>
        <end position="99"/>
    </location>
</feature>
<name>A0AAP0EN30_9MAGN</name>
<organism evidence="2 3">
    <name type="scientific">Stephania cephalantha</name>
    <dbReference type="NCBI Taxonomy" id="152367"/>
    <lineage>
        <taxon>Eukaryota</taxon>
        <taxon>Viridiplantae</taxon>
        <taxon>Streptophyta</taxon>
        <taxon>Embryophyta</taxon>
        <taxon>Tracheophyta</taxon>
        <taxon>Spermatophyta</taxon>
        <taxon>Magnoliopsida</taxon>
        <taxon>Ranunculales</taxon>
        <taxon>Menispermaceae</taxon>
        <taxon>Menispermoideae</taxon>
        <taxon>Cissampelideae</taxon>
        <taxon>Stephania</taxon>
    </lineage>
</organism>
<proteinExistence type="predicted"/>
<dbReference type="AlphaFoldDB" id="A0AAP0EN30"/>
<keyword evidence="3" id="KW-1185">Reference proteome</keyword>
<dbReference type="EMBL" id="JBBNAG010000011">
    <property type="protein sequence ID" value="KAK9094837.1"/>
    <property type="molecule type" value="Genomic_DNA"/>
</dbReference>
<accession>A0AAP0EN30</accession>
<sequence length="253" mass="29608">MTWYRSVTKRFIGHDEALRDYLCNLVHRLRRAFIEDRYEQCLSALDEGIKILDEDERQRSTLWNDGIAVRPKIHDETFEQKEEEDDQGRSNRRVRRRTTQTKTMGESSRCPHPPRLSRRTKTTAESSRRSPLPHPSRLRARRTKTVGESNQRSSPPRPSSHGYIPTLSPMQPEAHMFVRRPPTMNLPPYHFDPYAPMPSSSYMDHGMPKHSMYGSLPQYMSSPFTLPCYNYSMPYSGDDSFMNMLSMPCLMFL</sequence>
<protein>
    <submittedName>
        <fullName evidence="2">Uncharacterized protein</fullName>
    </submittedName>
</protein>